<protein>
    <submittedName>
        <fullName evidence="2">Uncharacterized protein</fullName>
    </submittedName>
</protein>
<reference evidence="2" key="1">
    <citation type="submission" date="2022-07" db="EMBL/GenBank/DDBJ databases">
        <title>Complete Genome Sequence of the Radioresistant Bacterium Deinococcus aetherius ST0316, Isolated from the Air Dust collected in Lower Stratosphere above Japan.</title>
        <authorList>
            <person name="Satoh K."/>
            <person name="Hagiwara K."/>
            <person name="Katsumata K."/>
            <person name="Kubo A."/>
            <person name="Yokobori S."/>
            <person name="Yamagishi A."/>
            <person name="Oono Y."/>
            <person name="Narumi I."/>
        </authorList>
    </citation>
    <scope>NUCLEOTIDE SEQUENCE</scope>
    <source>
        <strain evidence="2">ST0316</strain>
    </source>
</reference>
<dbReference type="Proteomes" id="UP001064971">
    <property type="component" value="Chromosome"/>
</dbReference>
<name>A0ABN6RAG5_9DEIO</name>
<accession>A0ABN6RAG5</accession>
<evidence type="ECO:0000313" key="3">
    <source>
        <dbReference type="Proteomes" id="UP001064971"/>
    </source>
</evidence>
<evidence type="ECO:0000256" key="1">
    <source>
        <dbReference type="SAM" id="MobiDB-lite"/>
    </source>
</evidence>
<evidence type="ECO:0000313" key="2">
    <source>
        <dbReference type="EMBL" id="BDP40363.1"/>
    </source>
</evidence>
<proteinExistence type="predicted"/>
<dbReference type="RefSeq" id="WP_264776226.1">
    <property type="nucleotide sequence ID" value="NZ_AP026560.1"/>
</dbReference>
<gene>
    <name evidence="2" type="ORF">DAETH_03320</name>
</gene>
<organism evidence="2 3">
    <name type="scientific">Deinococcus aetherius</name>
    <dbReference type="NCBI Taxonomy" id="200252"/>
    <lineage>
        <taxon>Bacteria</taxon>
        <taxon>Thermotogati</taxon>
        <taxon>Deinococcota</taxon>
        <taxon>Deinococci</taxon>
        <taxon>Deinococcales</taxon>
        <taxon>Deinococcaceae</taxon>
        <taxon>Deinococcus</taxon>
    </lineage>
</organism>
<keyword evidence="3" id="KW-1185">Reference proteome</keyword>
<dbReference type="EMBL" id="AP026560">
    <property type="protein sequence ID" value="BDP40363.1"/>
    <property type="molecule type" value="Genomic_DNA"/>
</dbReference>
<feature type="region of interest" description="Disordered" evidence="1">
    <location>
        <begin position="1"/>
        <end position="76"/>
    </location>
</feature>
<feature type="compositionally biased region" description="Polar residues" evidence="1">
    <location>
        <begin position="21"/>
        <end position="30"/>
    </location>
</feature>
<sequence>MTSKGQNEQKQHADGGDVPASDTTDLSQQEIAELNARPGRGARQVEGADPSDDFVFEHVEGDDAQGPKYPTETRQE</sequence>